<organism evidence="1 2">
    <name type="scientific">Penicillium nalgiovense</name>
    <dbReference type="NCBI Taxonomy" id="60175"/>
    <lineage>
        <taxon>Eukaryota</taxon>
        <taxon>Fungi</taxon>
        <taxon>Dikarya</taxon>
        <taxon>Ascomycota</taxon>
        <taxon>Pezizomycotina</taxon>
        <taxon>Eurotiomycetes</taxon>
        <taxon>Eurotiomycetidae</taxon>
        <taxon>Eurotiales</taxon>
        <taxon>Aspergillaceae</taxon>
        <taxon>Penicillium</taxon>
    </lineage>
</organism>
<sequence length="121" mass="13932">MRSDAVYHFHMTAGGIDDESPKGPYRLPWPFSQSTLCISHVLMCLPDTKPKPIWPYTTVCLGIRKKSFLWIKSWRPLGDPHCPRLASRIFPSLELRKTRGMLVDFSGLMAGEPYLRRRPDC</sequence>
<evidence type="ECO:0000313" key="2">
    <source>
        <dbReference type="Proteomes" id="UP001153461"/>
    </source>
</evidence>
<proteinExistence type="predicted"/>
<dbReference type="OrthoDB" id="5563539at2759"/>
<dbReference type="Proteomes" id="UP001153461">
    <property type="component" value="Unassembled WGS sequence"/>
</dbReference>
<evidence type="ECO:0000313" key="1">
    <source>
        <dbReference type="EMBL" id="CAG8240103.1"/>
    </source>
</evidence>
<protein>
    <submittedName>
        <fullName evidence="1">Uncharacterized protein</fullName>
    </submittedName>
</protein>
<name>A0A9W4N3F4_PENNA</name>
<accession>A0A9W4N3F4</accession>
<gene>
    <name evidence="1" type="ORF">PNAL_LOCUS8471</name>
</gene>
<comment type="caution">
    <text evidence="1">The sequence shown here is derived from an EMBL/GenBank/DDBJ whole genome shotgun (WGS) entry which is preliminary data.</text>
</comment>
<reference evidence="1" key="1">
    <citation type="submission" date="2021-07" db="EMBL/GenBank/DDBJ databases">
        <authorList>
            <person name="Branca A.L. A."/>
        </authorList>
    </citation>
    <scope>NUCLEOTIDE SEQUENCE</scope>
</reference>
<dbReference type="AlphaFoldDB" id="A0A9W4N3F4"/>
<dbReference type="EMBL" id="CAJVNV010000557">
    <property type="protein sequence ID" value="CAG8240103.1"/>
    <property type="molecule type" value="Genomic_DNA"/>
</dbReference>